<sequence>MGELLGFCVVANVRRETASGEGGLVIRHGLRHFSGGTKLWVLPPQWGDGGEDLLVAGRHRGRRGGYVRMVVPRRHMENFRVRGIYDPAVMRVLTAPGAPGGEVRLWEGREEAEKASAWWSSAVLPARTCGAEGYPHDLGGVGDPPPLELRKDGRIYYLAHFNANRAVYSLLPPPAEAPGPPSGR</sequence>
<comment type="caution">
    <text evidence="1">The sequence shown here is derived from an EMBL/GenBank/DDBJ whole genome shotgun (WGS) entry which is preliminary data.</text>
</comment>
<dbReference type="Proteomes" id="UP000666915">
    <property type="component" value="Unassembled WGS sequence"/>
</dbReference>
<dbReference type="EMBL" id="JAGEOK010000001">
    <property type="protein sequence ID" value="MBO2435964.1"/>
    <property type="molecule type" value="Genomic_DNA"/>
</dbReference>
<protein>
    <submittedName>
        <fullName evidence="1">Uncharacterized protein</fullName>
    </submittedName>
</protein>
<accession>A0ABS3QPP7</accession>
<organism evidence="1 2">
    <name type="scientific">Actinomadura nitritigenes</name>
    <dbReference type="NCBI Taxonomy" id="134602"/>
    <lineage>
        <taxon>Bacteria</taxon>
        <taxon>Bacillati</taxon>
        <taxon>Actinomycetota</taxon>
        <taxon>Actinomycetes</taxon>
        <taxon>Streptosporangiales</taxon>
        <taxon>Thermomonosporaceae</taxon>
        <taxon>Actinomadura</taxon>
    </lineage>
</organism>
<name>A0ABS3QPP7_9ACTN</name>
<gene>
    <name evidence="1" type="ORF">J4557_00385</name>
</gene>
<keyword evidence="2" id="KW-1185">Reference proteome</keyword>
<reference evidence="1 2" key="1">
    <citation type="submission" date="2021-03" db="EMBL/GenBank/DDBJ databases">
        <authorList>
            <person name="Kanchanasin P."/>
            <person name="Saeng-In P."/>
            <person name="Phongsopitanun W."/>
            <person name="Yuki M."/>
            <person name="Kudo T."/>
            <person name="Ohkuma M."/>
            <person name="Tanasupawat S."/>
        </authorList>
    </citation>
    <scope>NUCLEOTIDE SEQUENCE [LARGE SCALE GENOMIC DNA]</scope>
    <source>
        <strain evidence="1 2">L46</strain>
    </source>
</reference>
<proteinExistence type="predicted"/>
<dbReference type="RefSeq" id="WP_208264272.1">
    <property type="nucleotide sequence ID" value="NZ_BAAAGM010000009.1"/>
</dbReference>
<evidence type="ECO:0000313" key="1">
    <source>
        <dbReference type="EMBL" id="MBO2435964.1"/>
    </source>
</evidence>
<evidence type="ECO:0000313" key="2">
    <source>
        <dbReference type="Proteomes" id="UP000666915"/>
    </source>
</evidence>